<keyword evidence="2" id="KW-0808">Transferase</keyword>
<sequence length="93" mass="10519">MKSMVYRGSSISVSETPRPAILGISRVWVCADRRRRGIATRLLDCAREHFIYGMKIEKDDVAFSQPTESGGAFARGWFGADKTHHWAVYVEEV</sequence>
<protein>
    <submittedName>
        <fullName evidence="2">ESCO1/2 acetyl-transferase-domain-containing protein</fullName>
    </submittedName>
</protein>
<name>A0A2T7A1H2_TUBBO</name>
<evidence type="ECO:0000313" key="3">
    <source>
        <dbReference type="Proteomes" id="UP000244722"/>
    </source>
</evidence>
<dbReference type="PANTHER" id="PTHR45884:SF2">
    <property type="entry name" value="N-ACETYLTRANSFERASE ECO"/>
    <property type="match status" value="1"/>
</dbReference>
<dbReference type="AlphaFoldDB" id="A0A2T7A1H2"/>
<organism evidence="2 3">
    <name type="scientific">Tuber borchii</name>
    <name type="common">White truffle</name>
    <dbReference type="NCBI Taxonomy" id="42251"/>
    <lineage>
        <taxon>Eukaryota</taxon>
        <taxon>Fungi</taxon>
        <taxon>Dikarya</taxon>
        <taxon>Ascomycota</taxon>
        <taxon>Pezizomycotina</taxon>
        <taxon>Pezizomycetes</taxon>
        <taxon>Pezizales</taxon>
        <taxon>Tuberaceae</taxon>
        <taxon>Tuber</taxon>
    </lineage>
</organism>
<dbReference type="InterPro" id="IPR016181">
    <property type="entry name" value="Acyl_CoA_acyltransferase"/>
</dbReference>
<dbReference type="GO" id="GO:0005634">
    <property type="term" value="C:nucleus"/>
    <property type="evidence" value="ECO:0007669"/>
    <property type="project" value="TreeGrafter"/>
</dbReference>
<evidence type="ECO:0000259" key="1">
    <source>
        <dbReference type="Pfam" id="PF13880"/>
    </source>
</evidence>
<dbReference type="CDD" id="cd04301">
    <property type="entry name" value="NAT_SF"/>
    <property type="match status" value="1"/>
</dbReference>
<dbReference type="EMBL" id="NESQ01000043">
    <property type="protein sequence ID" value="PUU81586.1"/>
    <property type="molecule type" value="Genomic_DNA"/>
</dbReference>
<dbReference type="PANTHER" id="PTHR45884">
    <property type="entry name" value="N-ACETYLTRANSFERASE ECO"/>
    <property type="match status" value="1"/>
</dbReference>
<dbReference type="STRING" id="42251.A0A2T7A1H2"/>
<accession>A0A2T7A1H2</accession>
<dbReference type="GO" id="GO:0007064">
    <property type="term" value="P:mitotic sister chromatid cohesion"/>
    <property type="evidence" value="ECO:0007669"/>
    <property type="project" value="TreeGrafter"/>
</dbReference>
<comment type="caution">
    <text evidence="2">The sequence shown here is derived from an EMBL/GenBank/DDBJ whole genome shotgun (WGS) entry which is preliminary data.</text>
</comment>
<dbReference type="SUPFAM" id="SSF55729">
    <property type="entry name" value="Acyl-CoA N-acyltransferases (Nat)"/>
    <property type="match status" value="1"/>
</dbReference>
<dbReference type="Proteomes" id="UP000244722">
    <property type="component" value="Unassembled WGS sequence"/>
</dbReference>
<evidence type="ECO:0000313" key="2">
    <source>
        <dbReference type="EMBL" id="PUU81586.1"/>
    </source>
</evidence>
<feature type="domain" description="N-acetyltransferase ESCO acetyl-transferase" evidence="1">
    <location>
        <begin position="19"/>
        <end position="89"/>
    </location>
</feature>
<reference evidence="2 3" key="1">
    <citation type="submission" date="2017-04" db="EMBL/GenBank/DDBJ databases">
        <title>Draft genome sequence of Tuber borchii Vittad., a whitish edible truffle.</title>
        <authorList>
            <consortium name="DOE Joint Genome Institute"/>
            <person name="Murat C."/>
            <person name="Kuo A."/>
            <person name="Barry K.W."/>
            <person name="Clum A."/>
            <person name="Dockter R.B."/>
            <person name="Fauchery L."/>
            <person name="Iotti M."/>
            <person name="Kohler A."/>
            <person name="Labutti K."/>
            <person name="Lindquist E.A."/>
            <person name="Lipzen A."/>
            <person name="Ohm R.A."/>
            <person name="Wang M."/>
            <person name="Grigoriev I.V."/>
            <person name="Zambonelli A."/>
            <person name="Martin F.M."/>
        </authorList>
    </citation>
    <scope>NUCLEOTIDE SEQUENCE [LARGE SCALE GENOMIC DNA]</scope>
    <source>
        <strain evidence="2 3">Tbo3840</strain>
    </source>
</reference>
<dbReference type="GO" id="GO:0000785">
    <property type="term" value="C:chromatin"/>
    <property type="evidence" value="ECO:0007669"/>
    <property type="project" value="TreeGrafter"/>
</dbReference>
<proteinExistence type="predicted"/>
<dbReference type="OrthoDB" id="428854at2759"/>
<dbReference type="GO" id="GO:0061733">
    <property type="term" value="F:protein-lysine-acetyltransferase activity"/>
    <property type="evidence" value="ECO:0007669"/>
    <property type="project" value="TreeGrafter"/>
</dbReference>
<gene>
    <name evidence="2" type="ORF">B9Z19DRAFT_1076857</name>
</gene>
<keyword evidence="3" id="KW-1185">Reference proteome</keyword>
<dbReference type="Pfam" id="PF13880">
    <property type="entry name" value="Acetyltransf_13"/>
    <property type="match status" value="1"/>
</dbReference>
<dbReference type="InterPro" id="IPR028009">
    <property type="entry name" value="ESCO_Acetyltransf_dom"/>
</dbReference>